<gene>
    <name evidence="12" type="primary">KRE6_3</name>
    <name evidence="12" type="ORF">OC846_004142</name>
</gene>
<comment type="caution">
    <text evidence="12">The sequence shown here is derived from an EMBL/GenBank/DDBJ whole genome shotgun (WGS) entry which is preliminary data.</text>
</comment>
<accession>A0AAN6GR11</accession>
<evidence type="ECO:0000256" key="4">
    <source>
        <dbReference type="ARBA" id="ARBA00022968"/>
    </source>
</evidence>
<evidence type="ECO:0000256" key="6">
    <source>
        <dbReference type="ARBA" id="ARBA00023136"/>
    </source>
</evidence>
<dbReference type="EMBL" id="JAPDMZ010000116">
    <property type="protein sequence ID" value="KAK0549316.1"/>
    <property type="molecule type" value="Genomic_DNA"/>
</dbReference>
<organism evidence="12 13">
    <name type="scientific">Tilletia horrida</name>
    <dbReference type="NCBI Taxonomy" id="155126"/>
    <lineage>
        <taxon>Eukaryota</taxon>
        <taxon>Fungi</taxon>
        <taxon>Dikarya</taxon>
        <taxon>Basidiomycota</taxon>
        <taxon>Ustilaginomycotina</taxon>
        <taxon>Exobasidiomycetes</taxon>
        <taxon>Tilletiales</taxon>
        <taxon>Tilletiaceae</taxon>
        <taxon>Tilletia</taxon>
    </lineage>
</organism>
<feature type="region of interest" description="Disordered" evidence="9">
    <location>
        <begin position="1"/>
        <end position="65"/>
    </location>
</feature>
<dbReference type="GO" id="GO:0031505">
    <property type="term" value="P:fungal-type cell wall organization"/>
    <property type="evidence" value="ECO:0007669"/>
    <property type="project" value="TreeGrafter"/>
</dbReference>
<evidence type="ECO:0000256" key="10">
    <source>
        <dbReference type="SAM" id="Phobius"/>
    </source>
</evidence>
<feature type="compositionally biased region" description="Polar residues" evidence="9">
    <location>
        <begin position="50"/>
        <end position="60"/>
    </location>
</feature>
<evidence type="ECO:0000313" key="12">
    <source>
        <dbReference type="EMBL" id="KAK0549316.1"/>
    </source>
</evidence>
<feature type="domain" description="GH16" evidence="11">
    <location>
        <begin position="212"/>
        <end position="613"/>
    </location>
</feature>
<dbReference type="Proteomes" id="UP001176517">
    <property type="component" value="Unassembled WGS sequence"/>
</dbReference>
<dbReference type="SUPFAM" id="SSF49899">
    <property type="entry name" value="Concanavalin A-like lectins/glucanases"/>
    <property type="match status" value="1"/>
</dbReference>
<evidence type="ECO:0000256" key="2">
    <source>
        <dbReference type="ARBA" id="ARBA00010962"/>
    </source>
</evidence>
<proteinExistence type="inferred from homology"/>
<keyword evidence="3 10" id="KW-0812">Transmembrane</keyword>
<evidence type="ECO:0000256" key="3">
    <source>
        <dbReference type="ARBA" id="ARBA00022692"/>
    </source>
</evidence>
<feature type="region of interest" description="Disordered" evidence="9">
    <location>
        <begin position="79"/>
        <end position="113"/>
    </location>
</feature>
<feature type="region of interest" description="Disordered" evidence="9">
    <location>
        <begin position="393"/>
        <end position="412"/>
    </location>
</feature>
<dbReference type="AlphaFoldDB" id="A0AAN6GR11"/>
<evidence type="ECO:0000259" key="11">
    <source>
        <dbReference type="PROSITE" id="PS51762"/>
    </source>
</evidence>
<feature type="compositionally biased region" description="Low complexity" evidence="9">
    <location>
        <begin position="19"/>
        <end position="29"/>
    </location>
</feature>
<keyword evidence="4" id="KW-0735">Signal-anchor</keyword>
<feature type="transmembrane region" description="Helical" evidence="10">
    <location>
        <begin position="160"/>
        <end position="183"/>
    </location>
</feature>
<sequence>MAQYARLNRGPRPYDAVAQQQQSSSGHSSSNEHAGLLTGAGPGGRPDGASLNSRSHNADNVSDIGAGSEFGPYSFESRLQKGAPASSNPMPFMKGEKGGRGGPGTVASGASTAMGKSAGGRYAMGPGVYGNPNLTPEADDYLHDPRDADKHSGKIGCRGLLNILTLVGLTLALLTLFAGYPIIYHFEQVSKQVSSGSANLGGANGTGQIPDLDIFNIIDPETPQSAYTFTSAGVDETLKVTNKKFNLVFSDEFNTEGRTFWHGDDPFWEAVDIWYGATQDYEWYSPEAINTTGGNLVIALEAMEIHNLNFRSGMLQSWNKFCYQGGYIEFNMLQPGTPETSGYWPALWMMGNLGRPGYLGSTEGLWPYSYDSCDTGILPKQLNLDETGPAATIKGIGTYSRPTPDDPNGPKRLSSLPGQRFSACTCPGYDHPGPNRQTGRSAAELDVIESQIQFRGGAYHSYASQSLQTAPFDAEYQWGNTLNTNYYIYDDTVTRSNSYTGGPYQECASGLTQVPDDGFEESGRRFIKYGVEYAPDFAGNGKGAYVTWYVDGKPSWTVFGNALAARPDQDISQRLIPVEPMSIIMNLGMAPGFQPVFFSGDRQMTIPTSMKVE</sequence>
<evidence type="ECO:0000256" key="7">
    <source>
        <dbReference type="ARBA" id="ARBA00023180"/>
    </source>
</evidence>
<dbReference type="GO" id="GO:0005886">
    <property type="term" value="C:plasma membrane"/>
    <property type="evidence" value="ECO:0007669"/>
    <property type="project" value="TreeGrafter"/>
</dbReference>
<comment type="similarity">
    <text evidence="2">Belongs to the SKN1/KRE6 family.</text>
</comment>
<keyword evidence="5 10" id="KW-1133">Transmembrane helix</keyword>
<dbReference type="PANTHER" id="PTHR31361:SF15">
    <property type="entry name" value="GH16 DOMAIN-CONTAINING PROTEIN"/>
    <property type="match status" value="1"/>
</dbReference>
<reference evidence="12" key="1">
    <citation type="journal article" date="2023" name="PhytoFront">
        <title>Draft Genome Resources of Seven Strains of Tilletia horrida, Causal Agent of Kernel Smut of Rice.</title>
        <authorList>
            <person name="Khanal S."/>
            <person name="Antony Babu S."/>
            <person name="Zhou X.G."/>
        </authorList>
    </citation>
    <scope>NUCLEOTIDE SEQUENCE</scope>
    <source>
        <strain evidence="12">TX6</strain>
    </source>
</reference>
<evidence type="ECO:0000256" key="8">
    <source>
        <dbReference type="ARBA" id="ARBA00023316"/>
    </source>
</evidence>
<evidence type="ECO:0000313" key="13">
    <source>
        <dbReference type="Proteomes" id="UP001176517"/>
    </source>
</evidence>
<dbReference type="Pfam" id="PF03935">
    <property type="entry name" value="SKN1_KRE6_Sbg1"/>
    <property type="match status" value="1"/>
</dbReference>
<keyword evidence="7" id="KW-0325">Glycoprotein</keyword>
<keyword evidence="13" id="KW-1185">Reference proteome</keyword>
<dbReference type="PANTHER" id="PTHR31361">
    <property type="entry name" value="BETA-GLUCAN SYNTHESIS-ASSOCIATED PROTEIN KRE6-RELATED"/>
    <property type="match status" value="1"/>
</dbReference>
<evidence type="ECO:0000256" key="5">
    <source>
        <dbReference type="ARBA" id="ARBA00022989"/>
    </source>
</evidence>
<name>A0AAN6GR11_9BASI</name>
<evidence type="ECO:0000256" key="1">
    <source>
        <dbReference type="ARBA" id="ARBA00004606"/>
    </source>
</evidence>
<comment type="subcellular location">
    <subcellularLocation>
        <location evidence="1">Membrane</location>
        <topology evidence="1">Single-pass type II membrane protein</topology>
    </subcellularLocation>
</comment>
<dbReference type="FunFam" id="2.60.120.200:FF:000135">
    <property type="entry name" value="Related to KRE6-glucan synthase subunit"/>
    <property type="match status" value="1"/>
</dbReference>
<dbReference type="GO" id="GO:0005789">
    <property type="term" value="C:endoplasmic reticulum membrane"/>
    <property type="evidence" value="ECO:0007669"/>
    <property type="project" value="TreeGrafter"/>
</dbReference>
<keyword evidence="8" id="KW-0961">Cell wall biogenesis/degradation</keyword>
<dbReference type="PROSITE" id="PS51762">
    <property type="entry name" value="GH16_2"/>
    <property type="match status" value="1"/>
</dbReference>
<protein>
    <submittedName>
        <fullName evidence="12">Beta-glucan synthesis-associated protein</fullName>
    </submittedName>
</protein>
<dbReference type="Gene3D" id="2.60.120.200">
    <property type="match status" value="2"/>
</dbReference>
<keyword evidence="6 10" id="KW-0472">Membrane</keyword>
<dbReference type="GO" id="GO:0015926">
    <property type="term" value="F:glucosidase activity"/>
    <property type="evidence" value="ECO:0007669"/>
    <property type="project" value="TreeGrafter"/>
</dbReference>
<evidence type="ECO:0000256" key="9">
    <source>
        <dbReference type="SAM" id="MobiDB-lite"/>
    </source>
</evidence>
<dbReference type="InterPro" id="IPR005629">
    <property type="entry name" value="Skn1/Kre6/Sbg1"/>
</dbReference>
<dbReference type="GO" id="GO:0006078">
    <property type="term" value="P:(1-&gt;6)-beta-D-glucan biosynthetic process"/>
    <property type="evidence" value="ECO:0007669"/>
    <property type="project" value="TreeGrafter"/>
</dbReference>
<dbReference type="InterPro" id="IPR013320">
    <property type="entry name" value="ConA-like_dom_sf"/>
</dbReference>
<dbReference type="InterPro" id="IPR000757">
    <property type="entry name" value="Beta-glucanase-like"/>
</dbReference>